<name>A0A1S0TG24_LOALO</name>
<sequence>AIDYIHKSSQSSIASSCFRATQKIAFLYIFIMTTYIHTYMHLHPYIHAHIYIHTCIHTHTHTCVHIYIHTHAYKYTYMHIYMQMHNMPIDAFHMLHLKSLTADRKLVFVFLVRSKCICLS</sequence>
<dbReference type="GeneID" id="9953321"/>
<proteinExistence type="predicted"/>
<dbReference type="AlphaFoldDB" id="A0A1S0TG24"/>
<feature type="non-terminal residue" evidence="1">
    <location>
        <position position="1"/>
    </location>
</feature>
<dbReference type="EMBL" id="JH714918">
    <property type="protein sequence ID" value="EFO12706.1"/>
    <property type="molecule type" value="Genomic_DNA"/>
</dbReference>
<reference evidence="1" key="1">
    <citation type="submission" date="2012-04" db="EMBL/GenBank/DDBJ databases">
        <title>The Genome Sequence of Loa loa.</title>
        <authorList>
            <consortium name="The Broad Institute Genome Sequencing Platform"/>
            <consortium name="Broad Institute Genome Sequencing Center for Infectious Disease"/>
            <person name="Nutman T.B."/>
            <person name="Fink D.L."/>
            <person name="Russ C."/>
            <person name="Young S."/>
            <person name="Zeng Q."/>
            <person name="Gargeya S."/>
            <person name="Alvarado L."/>
            <person name="Berlin A."/>
            <person name="Chapman S.B."/>
            <person name="Chen Z."/>
            <person name="Freedman E."/>
            <person name="Gellesch M."/>
            <person name="Goldberg J."/>
            <person name="Griggs A."/>
            <person name="Gujja S."/>
            <person name="Heilman E.R."/>
            <person name="Heiman D."/>
            <person name="Howarth C."/>
            <person name="Mehta T."/>
            <person name="Neiman D."/>
            <person name="Pearson M."/>
            <person name="Roberts A."/>
            <person name="Saif S."/>
            <person name="Shea T."/>
            <person name="Shenoy N."/>
            <person name="Sisk P."/>
            <person name="Stolte C."/>
            <person name="Sykes S."/>
            <person name="White J."/>
            <person name="Yandava C."/>
            <person name="Haas B."/>
            <person name="Henn M.R."/>
            <person name="Nusbaum C."/>
            <person name="Birren B."/>
        </authorList>
    </citation>
    <scope>NUCLEOTIDE SEQUENCE [LARGE SCALE GENOMIC DNA]</scope>
</reference>
<feature type="non-terminal residue" evidence="1">
    <location>
        <position position="120"/>
    </location>
</feature>
<dbReference type="CTD" id="9953321"/>
<dbReference type="InParanoid" id="A0A1S0TG24"/>
<gene>
    <name evidence="1" type="ORF">LOAG_15827</name>
</gene>
<dbReference type="RefSeq" id="XP_003151363.1">
    <property type="nucleotide sequence ID" value="XM_003151315.1"/>
</dbReference>
<accession>A0A1S0TG24</accession>
<evidence type="ECO:0000313" key="1">
    <source>
        <dbReference type="EMBL" id="EFO12706.1"/>
    </source>
</evidence>
<organism evidence="1">
    <name type="scientific">Loa loa</name>
    <name type="common">Eye worm</name>
    <name type="synonym">Filaria loa</name>
    <dbReference type="NCBI Taxonomy" id="7209"/>
    <lineage>
        <taxon>Eukaryota</taxon>
        <taxon>Metazoa</taxon>
        <taxon>Ecdysozoa</taxon>
        <taxon>Nematoda</taxon>
        <taxon>Chromadorea</taxon>
        <taxon>Rhabditida</taxon>
        <taxon>Spirurina</taxon>
        <taxon>Spiruromorpha</taxon>
        <taxon>Filarioidea</taxon>
        <taxon>Onchocercidae</taxon>
        <taxon>Loa</taxon>
    </lineage>
</organism>
<dbReference type="KEGG" id="loa:LOAG_15827"/>
<protein>
    <submittedName>
        <fullName evidence="1">Uncharacterized protein</fullName>
    </submittedName>
</protein>